<organism evidence="8 9">
    <name type="scientific">Naganishia liquefaciens</name>
    <dbReference type="NCBI Taxonomy" id="104408"/>
    <lineage>
        <taxon>Eukaryota</taxon>
        <taxon>Fungi</taxon>
        <taxon>Dikarya</taxon>
        <taxon>Basidiomycota</taxon>
        <taxon>Agaricomycotina</taxon>
        <taxon>Tremellomycetes</taxon>
        <taxon>Filobasidiales</taxon>
        <taxon>Filobasidiaceae</taxon>
        <taxon>Naganishia</taxon>
    </lineage>
</organism>
<dbReference type="GO" id="GO:0008270">
    <property type="term" value="F:zinc ion binding"/>
    <property type="evidence" value="ECO:0007669"/>
    <property type="project" value="UniProtKB-KW"/>
</dbReference>
<keyword evidence="1" id="KW-0479">Metal-binding</keyword>
<keyword evidence="4" id="KW-0862">Zinc</keyword>
<dbReference type="Proteomes" id="UP000620104">
    <property type="component" value="Unassembled WGS sequence"/>
</dbReference>
<reference evidence="8" key="1">
    <citation type="submission" date="2020-07" db="EMBL/GenBank/DDBJ databases">
        <title>Draft Genome Sequence of a Deep-Sea Yeast, Naganishia (Cryptococcus) liquefaciens strain N6.</title>
        <authorList>
            <person name="Han Y.W."/>
            <person name="Kajitani R."/>
            <person name="Morimoto H."/>
            <person name="Parhat M."/>
            <person name="Tsubouchi H."/>
            <person name="Bakenova O."/>
            <person name="Ogata M."/>
            <person name="Argunhan B."/>
            <person name="Aoki R."/>
            <person name="Kajiwara S."/>
            <person name="Itoh T."/>
            <person name="Iwasaki H."/>
        </authorList>
    </citation>
    <scope>NUCLEOTIDE SEQUENCE</scope>
    <source>
        <strain evidence="8">N6</strain>
    </source>
</reference>
<dbReference type="PROSITE" id="PS51039">
    <property type="entry name" value="ZF_AN1"/>
    <property type="match status" value="1"/>
</dbReference>
<feature type="domain" description="AN1-type" evidence="7">
    <location>
        <begin position="121"/>
        <end position="169"/>
    </location>
</feature>
<evidence type="ECO:0000313" key="9">
    <source>
        <dbReference type="Proteomes" id="UP000620104"/>
    </source>
</evidence>
<dbReference type="PANTHER" id="PTHR14677:SF40">
    <property type="entry name" value="CDC48-ASSOCIATED UBIQUITIN-LIKE_ZINC FINGER PROTEIN 1"/>
    <property type="match status" value="1"/>
</dbReference>
<evidence type="ECO:0000256" key="3">
    <source>
        <dbReference type="ARBA" id="ARBA00022771"/>
    </source>
</evidence>
<dbReference type="AlphaFoldDB" id="A0A8H3TPW2"/>
<evidence type="ECO:0000256" key="1">
    <source>
        <dbReference type="ARBA" id="ARBA00022723"/>
    </source>
</evidence>
<keyword evidence="9" id="KW-1185">Reference proteome</keyword>
<evidence type="ECO:0000259" key="7">
    <source>
        <dbReference type="PROSITE" id="PS51039"/>
    </source>
</evidence>
<feature type="compositionally biased region" description="Polar residues" evidence="6">
    <location>
        <begin position="260"/>
        <end position="276"/>
    </location>
</feature>
<dbReference type="OrthoDB" id="431929at2759"/>
<dbReference type="InterPro" id="IPR057357">
    <property type="entry name" value="Znf-C2H2_ZFAND2A/B"/>
</dbReference>
<dbReference type="Pfam" id="PF01428">
    <property type="entry name" value="zf-AN1"/>
    <property type="match status" value="2"/>
</dbReference>
<dbReference type="Gene3D" id="4.10.1110.10">
    <property type="entry name" value="AN1-like Zinc finger"/>
    <property type="match status" value="2"/>
</dbReference>
<evidence type="ECO:0000256" key="4">
    <source>
        <dbReference type="ARBA" id="ARBA00022833"/>
    </source>
</evidence>
<dbReference type="SUPFAM" id="SSF118310">
    <property type="entry name" value="AN1-like Zinc finger"/>
    <property type="match status" value="2"/>
</dbReference>
<dbReference type="Pfam" id="PF25403">
    <property type="entry name" value="zf-C2H2_ZFAND2"/>
    <property type="match status" value="1"/>
</dbReference>
<gene>
    <name evidence="8" type="ORF">NliqN6_1158</name>
</gene>
<evidence type="ECO:0000256" key="6">
    <source>
        <dbReference type="SAM" id="MobiDB-lite"/>
    </source>
</evidence>
<feature type="region of interest" description="Disordered" evidence="6">
    <location>
        <begin position="231"/>
        <end position="276"/>
    </location>
</feature>
<dbReference type="SMART" id="SM00154">
    <property type="entry name" value="ZnF_AN1"/>
    <property type="match status" value="2"/>
</dbReference>
<proteinExistence type="predicted"/>
<evidence type="ECO:0000256" key="2">
    <source>
        <dbReference type="ARBA" id="ARBA00022737"/>
    </source>
</evidence>
<dbReference type="EMBL" id="BLZA01000009">
    <property type="protein sequence ID" value="GHJ84756.1"/>
    <property type="molecule type" value="Genomic_DNA"/>
</dbReference>
<keyword evidence="3 5" id="KW-0863">Zinc-finger</keyword>
<accession>A0A8H3TPW2</accession>
<dbReference type="InterPro" id="IPR035896">
    <property type="entry name" value="AN1-like_Znf"/>
</dbReference>
<dbReference type="InterPro" id="IPR000058">
    <property type="entry name" value="Znf_AN1"/>
</dbReference>
<sequence length="333" mass="36603">MSRSSTPASDEDRRRDSGEMLFIGQRCNHNACSLVDFLPLKCQYCREPFCSNHFPATTHQCPAMPPAHVLNRIAPICPICNVPQSTNPGEDPNIVMNRHIQHECQGAKTRRDEMRELKVRKEKGEVCWKKNCSKVLVVKIKCDSCRHSFCPSHRHPKDHSCTAPSASTLPSQPSKPSVPSSFPRFSLKNNLSKSTTPITPSGTPANPPASLLASSGNPRKDAALAAIKRSLQKKSETTMNSASSGAAKEAVRDSDKGKPTLTSVMQSFKSGSTPTLSKEAKAELESQFRSMENRYKKGLLSASDKVKYAEMCAQRESARRNGLISKNEQCVVC</sequence>
<feature type="compositionally biased region" description="Polar residues" evidence="6">
    <location>
        <begin position="187"/>
        <end position="204"/>
    </location>
</feature>
<comment type="caution">
    <text evidence="8">The sequence shown here is derived from an EMBL/GenBank/DDBJ whole genome shotgun (WGS) entry which is preliminary data.</text>
</comment>
<feature type="compositionally biased region" description="Low complexity" evidence="6">
    <location>
        <begin position="170"/>
        <end position="183"/>
    </location>
</feature>
<evidence type="ECO:0000313" key="8">
    <source>
        <dbReference type="EMBL" id="GHJ84756.1"/>
    </source>
</evidence>
<dbReference type="GO" id="GO:0005737">
    <property type="term" value="C:cytoplasm"/>
    <property type="evidence" value="ECO:0007669"/>
    <property type="project" value="TreeGrafter"/>
</dbReference>
<dbReference type="PANTHER" id="PTHR14677">
    <property type="entry name" value="ARSENITE INDUCUBLE RNA ASSOCIATED PROTEIN AIP-1-RELATED"/>
    <property type="match status" value="1"/>
</dbReference>
<name>A0A8H3TPW2_9TREE</name>
<keyword evidence="2" id="KW-0677">Repeat</keyword>
<evidence type="ECO:0000256" key="5">
    <source>
        <dbReference type="PROSITE-ProRule" id="PRU00449"/>
    </source>
</evidence>
<feature type="compositionally biased region" description="Basic and acidic residues" evidence="6">
    <location>
        <begin position="249"/>
        <end position="258"/>
    </location>
</feature>
<protein>
    <recommendedName>
        <fullName evidence="7">AN1-type domain-containing protein</fullName>
    </recommendedName>
</protein>
<feature type="region of interest" description="Disordered" evidence="6">
    <location>
        <begin position="151"/>
        <end position="216"/>
    </location>
</feature>